<dbReference type="KEGG" id="gem:GM21_3517"/>
<dbReference type="InterPro" id="IPR050834">
    <property type="entry name" value="Glycosyltransf_2"/>
</dbReference>
<keyword evidence="1" id="KW-0472">Membrane</keyword>
<name>C6E5L4_GEOSM</name>
<dbReference type="InterPro" id="IPR029044">
    <property type="entry name" value="Nucleotide-diphossugar_trans"/>
</dbReference>
<dbReference type="CAZy" id="GT2">
    <property type="family name" value="Glycosyltransferase Family 2"/>
</dbReference>
<dbReference type="AlphaFoldDB" id="C6E5L4"/>
<dbReference type="PANTHER" id="PTHR43685">
    <property type="entry name" value="GLYCOSYLTRANSFERASE"/>
    <property type="match status" value="1"/>
</dbReference>
<proteinExistence type="predicted"/>
<dbReference type="SUPFAM" id="SSF53448">
    <property type="entry name" value="Nucleotide-diphospho-sugar transferases"/>
    <property type="match status" value="1"/>
</dbReference>
<protein>
    <recommendedName>
        <fullName evidence="2">Glycosyltransferase 2-like domain-containing protein</fullName>
    </recommendedName>
</protein>
<keyword evidence="1" id="KW-0812">Transmembrane</keyword>
<keyword evidence="1" id="KW-1133">Transmembrane helix</keyword>
<dbReference type="STRING" id="443144.GM21_3517"/>
<reference evidence="3" key="1">
    <citation type="submission" date="2009-07" db="EMBL/GenBank/DDBJ databases">
        <title>Complete sequence of Geobacter sp. M21.</title>
        <authorList>
            <consortium name="US DOE Joint Genome Institute"/>
            <person name="Lucas S."/>
            <person name="Copeland A."/>
            <person name="Lapidus A."/>
            <person name="Glavina del Rio T."/>
            <person name="Dalin E."/>
            <person name="Tice H."/>
            <person name="Bruce D."/>
            <person name="Goodwin L."/>
            <person name="Pitluck S."/>
            <person name="Saunders E."/>
            <person name="Brettin T."/>
            <person name="Detter J.C."/>
            <person name="Han C."/>
            <person name="Larimer F."/>
            <person name="Land M."/>
            <person name="Hauser L."/>
            <person name="Kyrpides N."/>
            <person name="Ovchinnikova G."/>
            <person name="Lovley D."/>
        </authorList>
    </citation>
    <scope>NUCLEOTIDE SEQUENCE [LARGE SCALE GENOMIC DNA]</scope>
    <source>
        <strain evidence="3">M21</strain>
    </source>
</reference>
<dbReference type="PANTHER" id="PTHR43685:SF3">
    <property type="entry name" value="SLR2126 PROTEIN"/>
    <property type="match status" value="1"/>
</dbReference>
<evidence type="ECO:0000259" key="2">
    <source>
        <dbReference type="Pfam" id="PF13632"/>
    </source>
</evidence>
<dbReference type="eggNOG" id="COG1215">
    <property type="taxonomic scope" value="Bacteria"/>
</dbReference>
<evidence type="ECO:0000256" key="1">
    <source>
        <dbReference type="SAM" id="Phobius"/>
    </source>
</evidence>
<feature type="domain" description="Glycosyltransferase 2-like" evidence="2">
    <location>
        <begin position="65"/>
        <end position="255"/>
    </location>
</feature>
<dbReference type="Gene3D" id="3.90.550.10">
    <property type="entry name" value="Spore Coat Polysaccharide Biosynthesis Protein SpsA, Chain A"/>
    <property type="match status" value="1"/>
</dbReference>
<dbReference type="EMBL" id="CP001661">
    <property type="protein sequence ID" value="ACT19538.1"/>
    <property type="molecule type" value="Genomic_DNA"/>
</dbReference>
<feature type="transmembrane region" description="Helical" evidence="1">
    <location>
        <begin position="278"/>
        <end position="298"/>
    </location>
</feature>
<dbReference type="Pfam" id="PF13632">
    <property type="entry name" value="Glyco_trans_2_3"/>
    <property type="match status" value="1"/>
</dbReference>
<evidence type="ECO:0000313" key="3">
    <source>
        <dbReference type="EMBL" id="ACT19538.1"/>
    </source>
</evidence>
<dbReference type="InterPro" id="IPR001173">
    <property type="entry name" value="Glyco_trans_2-like"/>
</dbReference>
<organism evidence="3">
    <name type="scientific">Geobacter sp. (strain M21)</name>
    <dbReference type="NCBI Taxonomy" id="443144"/>
    <lineage>
        <taxon>Bacteria</taxon>
        <taxon>Pseudomonadati</taxon>
        <taxon>Thermodesulfobacteriota</taxon>
        <taxon>Desulfuromonadia</taxon>
        <taxon>Geobacterales</taxon>
        <taxon>Geobacteraceae</taxon>
        <taxon>Geobacter</taxon>
    </lineage>
</organism>
<gene>
    <name evidence="3" type="ordered locus">GM21_3517</name>
</gene>
<dbReference type="HOGENOM" id="CLU_075518_0_0_7"/>
<sequence length="337" mass="37192">MRPGPAALPKFSIIIPVKPGGEVRALSGLNQATYPEELFEVLIAYGRQPSVQRNVAARDAKGEILYFLDDDSLVAPGFLERAASHYREPKVAAVGGPSLTPANDSPLQRAIGTAFTSPVGGGGVRNRYRKNGSARYSNDSELILCNLSFRRDIFLTHEGLDERLYPNEENELMDRLQQEGHLLVHDPELAIVRSQRNTYRAYVRQMYGYGRGRGEQTLISGQLKPVSLVPSLFLIYLLSLPFLGGGVFLLPLLCYLAVVAAASVAGSISGRDLALLPRLLLVFPTLHLVYGAGVLRGLTRPRYRGGRQTHWEVEVRRVKAFSEPVINRSTTVLNVER</sequence>
<accession>C6E5L4</accession>
<feature type="transmembrane region" description="Helical" evidence="1">
    <location>
        <begin position="233"/>
        <end position="258"/>
    </location>
</feature>